<gene>
    <name evidence="1" type="ORF">ACFFUV_17640</name>
</gene>
<protein>
    <submittedName>
        <fullName evidence="1">Uncharacterized protein</fullName>
    </submittedName>
</protein>
<organism evidence="1 2">
    <name type="scientific">Vibrio olivae</name>
    <dbReference type="NCBI Taxonomy" id="1243002"/>
    <lineage>
        <taxon>Bacteria</taxon>
        <taxon>Pseudomonadati</taxon>
        <taxon>Pseudomonadota</taxon>
        <taxon>Gammaproteobacteria</taxon>
        <taxon>Vibrionales</taxon>
        <taxon>Vibrionaceae</taxon>
        <taxon>Vibrio</taxon>
    </lineage>
</organism>
<dbReference type="RefSeq" id="WP_390195282.1">
    <property type="nucleotide sequence ID" value="NZ_JBHMEP010000007.1"/>
</dbReference>
<name>A0ABV5HRA0_9VIBR</name>
<comment type="caution">
    <text evidence="1">The sequence shown here is derived from an EMBL/GenBank/DDBJ whole genome shotgun (WGS) entry which is preliminary data.</text>
</comment>
<sequence>MGQAYSISADYHTKNVDPALINGSQMLEKLKSQLKYLSPSQLESLKGEINHQLKPECDELLSSEELDLIRTLFA</sequence>
<dbReference type="EMBL" id="JBHMEP010000007">
    <property type="protein sequence ID" value="MFB9136794.1"/>
    <property type="molecule type" value="Genomic_DNA"/>
</dbReference>
<evidence type="ECO:0000313" key="1">
    <source>
        <dbReference type="EMBL" id="MFB9136794.1"/>
    </source>
</evidence>
<accession>A0ABV5HRA0</accession>
<proteinExistence type="predicted"/>
<keyword evidence="2" id="KW-1185">Reference proteome</keyword>
<reference evidence="1 2" key="1">
    <citation type="submission" date="2024-09" db="EMBL/GenBank/DDBJ databases">
        <authorList>
            <person name="Sun Q."/>
            <person name="Mori K."/>
        </authorList>
    </citation>
    <scope>NUCLEOTIDE SEQUENCE [LARGE SCALE GENOMIC DNA]</scope>
    <source>
        <strain evidence="1 2">CECT 8064</strain>
    </source>
</reference>
<evidence type="ECO:0000313" key="2">
    <source>
        <dbReference type="Proteomes" id="UP001589645"/>
    </source>
</evidence>
<dbReference type="Proteomes" id="UP001589645">
    <property type="component" value="Unassembled WGS sequence"/>
</dbReference>